<dbReference type="FunFam" id="1.20.1250.20:FF:000784">
    <property type="entry name" value="MFS drug efflux pump"/>
    <property type="match status" value="1"/>
</dbReference>
<feature type="transmembrane region" description="Helical" evidence="7">
    <location>
        <begin position="589"/>
        <end position="608"/>
    </location>
</feature>
<feature type="transmembrane region" description="Helical" evidence="7">
    <location>
        <begin position="256"/>
        <end position="276"/>
    </location>
</feature>
<dbReference type="InterPro" id="IPR010573">
    <property type="entry name" value="MFS_Str1/Tri12-like"/>
</dbReference>
<feature type="transmembrane region" description="Helical" evidence="7">
    <location>
        <begin position="433"/>
        <end position="454"/>
    </location>
</feature>
<keyword evidence="4 7" id="KW-1133">Transmembrane helix</keyword>
<evidence type="ECO:0000256" key="2">
    <source>
        <dbReference type="ARBA" id="ARBA00022448"/>
    </source>
</evidence>
<dbReference type="InterPro" id="IPR005829">
    <property type="entry name" value="Sugar_transporter_CS"/>
</dbReference>
<feature type="region of interest" description="Disordered" evidence="6">
    <location>
        <begin position="1"/>
        <end position="56"/>
    </location>
</feature>
<feature type="transmembrane region" description="Helical" evidence="7">
    <location>
        <begin position="225"/>
        <end position="244"/>
    </location>
</feature>
<dbReference type="AlphaFoldDB" id="F8N3C1"/>
<feature type="transmembrane region" description="Helical" evidence="7">
    <location>
        <begin position="330"/>
        <end position="347"/>
    </location>
</feature>
<dbReference type="HOGENOM" id="CLU_000960_25_3_1"/>
<feature type="transmembrane region" description="Helical" evidence="7">
    <location>
        <begin position="192"/>
        <end position="213"/>
    </location>
</feature>
<dbReference type="InterPro" id="IPR036259">
    <property type="entry name" value="MFS_trans_sf"/>
</dbReference>
<feature type="transmembrane region" description="Helical" evidence="7">
    <location>
        <begin position="460"/>
        <end position="480"/>
    </location>
</feature>
<name>F8N3C1_NEUT8</name>
<keyword evidence="3 7" id="KW-0812">Transmembrane</keyword>
<dbReference type="PROSITE" id="PS00216">
    <property type="entry name" value="SUGAR_TRANSPORT_1"/>
    <property type="match status" value="1"/>
</dbReference>
<keyword evidence="5 7" id="KW-0472">Membrane</keyword>
<feature type="transmembrane region" description="Helical" evidence="7">
    <location>
        <begin position="409"/>
        <end position="426"/>
    </location>
</feature>
<dbReference type="EMBL" id="GL891382">
    <property type="protein sequence ID" value="EGO51728.1"/>
    <property type="molecule type" value="Genomic_DNA"/>
</dbReference>
<feature type="transmembrane region" description="Helical" evidence="7">
    <location>
        <begin position="297"/>
        <end position="318"/>
    </location>
</feature>
<evidence type="ECO:0000313" key="9">
    <source>
        <dbReference type="EMBL" id="EGO51728.1"/>
    </source>
</evidence>
<evidence type="ECO:0000259" key="8">
    <source>
        <dbReference type="PROSITE" id="PS50850"/>
    </source>
</evidence>
<dbReference type="PROSITE" id="PS50850">
    <property type="entry name" value="MFS"/>
    <property type="match status" value="1"/>
</dbReference>
<keyword evidence="10" id="KW-1185">Reference proteome</keyword>
<evidence type="ECO:0000256" key="7">
    <source>
        <dbReference type="SAM" id="Phobius"/>
    </source>
</evidence>
<keyword evidence="2" id="KW-0813">Transport</keyword>
<dbReference type="SUPFAM" id="SSF103473">
    <property type="entry name" value="MFS general substrate transporter"/>
    <property type="match status" value="1"/>
</dbReference>
<dbReference type="Proteomes" id="UP000008065">
    <property type="component" value="Unassembled WGS sequence"/>
</dbReference>
<evidence type="ECO:0000256" key="4">
    <source>
        <dbReference type="ARBA" id="ARBA00022989"/>
    </source>
</evidence>
<dbReference type="InterPro" id="IPR020846">
    <property type="entry name" value="MFS_dom"/>
</dbReference>
<protein>
    <recommendedName>
        <fullName evidence="8">Major facilitator superfamily (MFS) profile domain-containing protein</fullName>
    </recommendedName>
</protein>
<feature type="domain" description="Major facilitator superfamily (MFS) profile" evidence="8">
    <location>
        <begin position="88"/>
        <end position="571"/>
    </location>
</feature>
<dbReference type="PANTHER" id="PTHR23501:SF109">
    <property type="entry name" value="MAJOR FACILITATOR SUPERFAMILY (MFS) PROFILE DOMAIN-CONTAINING PROTEIN-RELATED"/>
    <property type="match status" value="1"/>
</dbReference>
<evidence type="ECO:0000256" key="1">
    <source>
        <dbReference type="ARBA" id="ARBA00004141"/>
    </source>
</evidence>
<comment type="subcellular location">
    <subcellularLocation>
        <location evidence="1">Membrane</location>
        <topology evidence="1">Multi-pass membrane protein</topology>
    </subcellularLocation>
</comment>
<dbReference type="RefSeq" id="XP_009855371.1">
    <property type="nucleotide sequence ID" value="XM_009857069.1"/>
</dbReference>
<dbReference type="KEGG" id="nte:NEUTE1DRAFT104764"/>
<dbReference type="OrthoDB" id="4161376at2759"/>
<dbReference type="Gene3D" id="1.20.1250.20">
    <property type="entry name" value="MFS general substrate transporter like domains"/>
    <property type="match status" value="2"/>
</dbReference>
<feature type="transmembrane region" description="Helical" evidence="7">
    <location>
        <begin position="139"/>
        <end position="157"/>
    </location>
</feature>
<dbReference type="VEuPathDB" id="FungiDB:NEUTE1DRAFT_104764"/>
<feature type="transmembrane region" description="Helical" evidence="7">
    <location>
        <begin position="368"/>
        <end position="389"/>
    </location>
</feature>
<feature type="transmembrane region" description="Helical" evidence="7">
    <location>
        <begin position="169"/>
        <end position="186"/>
    </location>
</feature>
<sequence length="623" mass="66552">MSSNEKDKASTGSAAEKALAHNPPPGLEKAEGTQASAAKALDENHQAPSTSTDFEQHNGDSTVGDIFIQPSVAALLTLSCSAVECPQSIGSSSLSLLLDQCTSSSVSVCSNQLVDIQLTDLLAAVPVFVYRDLGGVDRWVWFITAHLLATAAISPFVGRFSDVFGRRWVALAGSSFIVFGQIMCGVAENMDIFIGGMALTGIGTGINELTALAGTAELAPVAHRGYYIAGMILTIIPLLPSVMYSQIISAFSTWRYISILTGGWALVGLVMTALFYRPPAPTEGLNWKQKLSLMKDMDVVGGFLSIVGLALLEVGLLGGGYQYPWASSRVLVPLILGFFVLIVFGLWEFNRAKTPMIPRDLGPAPRTLIMTMIITFISGANFFSVLMLWPSEAYNVYGNNPYGVGFRGMPFPFGILTGCVISLYLIARFPGHIKWIVFLTCCIMTIGCGALASARLDNIHAMYAVLFIAGLGVGGIVVPASTIATIISPRDFIATITALTISIRIVGGVIGYTVYYNVFVQKLVPQLTKLVVEACIKSGITNKEIIGVVIELTGASLVDEIRILPGVTDESWAVIVAAGQEAYVRAYPWVYYCSIAFGGVSILASLGMEDISGLIDRTVMVHM</sequence>
<accession>F8N3C1</accession>
<evidence type="ECO:0000256" key="5">
    <source>
        <dbReference type="ARBA" id="ARBA00023136"/>
    </source>
</evidence>
<dbReference type="Pfam" id="PF06609">
    <property type="entry name" value="TRI12"/>
    <property type="match status" value="1"/>
</dbReference>
<dbReference type="PANTHER" id="PTHR23501">
    <property type="entry name" value="MAJOR FACILITATOR SUPERFAMILY"/>
    <property type="match status" value="1"/>
</dbReference>
<evidence type="ECO:0000256" key="3">
    <source>
        <dbReference type="ARBA" id="ARBA00022692"/>
    </source>
</evidence>
<gene>
    <name evidence="9" type="ORF">NEUTE1DRAFT_104764</name>
</gene>
<evidence type="ECO:0000313" key="10">
    <source>
        <dbReference type="Proteomes" id="UP000008065"/>
    </source>
</evidence>
<reference evidence="10" key="1">
    <citation type="journal article" date="2011" name="Genetics">
        <title>Massive changes in genome architecture accompany the transition to self-fertility in the filamentous fungus Neurospora tetrasperma.</title>
        <authorList>
            <person name="Ellison C.E."/>
            <person name="Stajich J.E."/>
            <person name="Jacobson D.J."/>
            <person name="Natvig D.O."/>
            <person name="Lapidus A."/>
            <person name="Foster B."/>
            <person name="Aerts A."/>
            <person name="Riley R."/>
            <person name="Lindquist E.A."/>
            <person name="Grigoriev I.V."/>
            <person name="Taylor J.W."/>
        </authorList>
    </citation>
    <scope>NUCLEOTIDE SEQUENCE [LARGE SCALE GENOMIC DNA]</scope>
    <source>
        <strain evidence="10">FGSC 2508 / P0657</strain>
    </source>
</reference>
<dbReference type="GO" id="GO:0005886">
    <property type="term" value="C:plasma membrane"/>
    <property type="evidence" value="ECO:0007669"/>
    <property type="project" value="TreeGrafter"/>
</dbReference>
<evidence type="ECO:0000256" key="6">
    <source>
        <dbReference type="SAM" id="MobiDB-lite"/>
    </source>
</evidence>
<proteinExistence type="predicted"/>
<dbReference type="GeneID" id="20822136"/>
<feature type="transmembrane region" description="Helical" evidence="7">
    <location>
        <begin position="492"/>
        <end position="515"/>
    </location>
</feature>
<dbReference type="GO" id="GO:0022857">
    <property type="term" value="F:transmembrane transporter activity"/>
    <property type="evidence" value="ECO:0007669"/>
    <property type="project" value="InterPro"/>
</dbReference>
<organism evidence="9 10">
    <name type="scientific">Neurospora tetrasperma (strain FGSC 2508 / ATCC MYA-4615 / P0657)</name>
    <dbReference type="NCBI Taxonomy" id="510951"/>
    <lineage>
        <taxon>Eukaryota</taxon>
        <taxon>Fungi</taxon>
        <taxon>Dikarya</taxon>
        <taxon>Ascomycota</taxon>
        <taxon>Pezizomycotina</taxon>
        <taxon>Sordariomycetes</taxon>
        <taxon>Sordariomycetidae</taxon>
        <taxon>Sordariales</taxon>
        <taxon>Sordariaceae</taxon>
        <taxon>Neurospora</taxon>
    </lineage>
</organism>